<feature type="signal peptide" evidence="2">
    <location>
        <begin position="1"/>
        <end position="19"/>
    </location>
</feature>
<dbReference type="SUPFAM" id="SSF53474">
    <property type="entry name" value="alpha/beta-Hydrolases"/>
    <property type="match status" value="1"/>
</dbReference>
<evidence type="ECO:0000313" key="5">
    <source>
        <dbReference type="Proteomes" id="UP000277580"/>
    </source>
</evidence>
<keyword evidence="1 4" id="KW-0378">Hydrolase</keyword>
<evidence type="ECO:0000259" key="3">
    <source>
        <dbReference type="Pfam" id="PF12697"/>
    </source>
</evidence>
<dbReference type="OrthoDB" id="190201at2759"/>
<dbReference type="InterPro" id="IPR029058">
    <property type="entry name" value="AB_hydrolase_fold"/>
</dbReference>
<keyword evidence="2" id="KW-0732">Signal</keyword>
<dbReference type="GO" id="GO:0016020">
    <property type="term" value="C:membrane"/>
    <property type="evidence" value="ECO:0007669"/>
    <property type="project" value="TreeGrafter"/>
</dbReference>
<proteinExistence type="predicted"/>
<dbReference type="AlphaFoldDB" id="A0A3N4KVM9"/>
<reference evidence="4 5" key="1">
    <citation type="journal article" date="2018" name="Nat. Ecol. Evol.">
        <title>Pezizomycetes genomes reveal the molecular basis of ectomycorrhizal truffle lifestyle.</title>
        <authorList>
            <person name="Murat C."/>
            <person name="Payen T."/>
            <person name="Noel B."/>
            <person name="Kuo A."/>
            <person name="Morin E."/>
            <person name="Chen J."/>
            <person name="Kohler A."/>
            <person name="Krizsan K."/>
            <person name="Balestrini R."/>
            <person name="Da Silva C."/>
            <person name="Montanini B."/>
            <person name="Hainaut M."/>
            <person name="Levati E."/>
            <person name="Barry K.W."/>
            <person name="Belfiori B."/>
            <person name="Cichocki N."/>
            <person name="Clum A."/>
            <person name="Dockter R.B."/>
            <person name="Fauchery L."/>
            <person name="Guy J."/>
            <person name="Iotti M."/>
            <person name="Le Tacon F."/>
            <person name="Lindquist E.A."/>
            <person name="Lipzen A."/>
            <person name="Malagnac F."/>
            <person name="Mello A."/>
            <person name="Molinier V."/>
            <person name="Miyauchi S."/>
            <person name="Poulain J."/>
            <person name="Riccioni C."/>
            <person name="Rubini A."/>
            <person name="Sitrit Y."/>
            <person name="Splivallo R."/>
            <person name="Traeger S."/>
            <person name="Wang M."/>
            <person name="Zifcakova L."/>
            <person name="Wipf D."/>
            <person name="Zambonelli A."/>
            <person name="Paolocci F."/>
            <person name="Nowrousian M."/>
            <person name="Ottonello S."/>
            <person name="Baldrian P."/>
            <person name="Spatafora J.W."/>
            <person name="Henrissat B."/>
            <person name="Nagy L.G."/>
            <person name="Aury J.M."/>
            <person name="Wincker P."/>
            <person name="Grigoriev I.V."/>
            <person name="Bonfante P."/>
            <person name="Martin F.M."/>
        </authorList>
    </citation>
    <scope>NUCLEOTIDE SEQUENCE [LARGE SCALE GENOMIC DNA]</scope>
    <source>
        <strain evidence="4 5">CCBAS932</strain>
    </source>
</reference>
<name>A0A3N4KVM9_9PEZI</name>
<dbReference type="InterPro" id="IPR050266">
    <property type="entry name" value="AB_hydrolase_sf"/>
</dbReference>
<dbReference type="GO" id="GO:0016787">
    <property type="term" value="F:hydrolase activity"/>
    <property type="evidence" value="ECO:0007669"/>
    <property type="project" value="UniProtKB-KW"/>
</dbReference>
<dbReference type="Gene3D" id="3.40.50.1820">
    <property type="entry name" value="alpha/beta hydrolase"/>
    <property type="match status" value="1"/>
</dbReference>
<evidence type="ECO:0000256" key="2">
    <source>
        <dbReference type="SAM" id="SignalP"/>
    </source>
</evidence>
<evidence type="ECO:0000256" key="1">
    <source>
        <dbReference type="ARBA" id="ARBA00022801"/>
    </source>
</evidence>
<organism evidence="4 5">
    <name type="scientific">Morchella conica CCBAS932</name>
    <dbReference type="NCBI Taxonomy" id="1392247"/>
    <lineage>
        <taxon>Eukaryota</taxon>
        <taxon>Fungi</taxon>
        <taxon>Dikarya</taxon>
        <taxon>Ascomycota</taxon>
        <taxon>Pezizomycotina</taxon>
        <taxon>Pezizomycetes</taxon>
        <taxon>Pezizales</taxon>
        <taxon>Morchellaceae</taxon>
        <taxon>Morchella</taxon>
    </lineage>
</organism>
<dbReference type="PANTHER" id="PTHR43798">
    <property type="entry name" value="MONOACYLGLYCEROL LIPASE"/>
    <property type="match status" value="1"/>
</dbReference>
<dbReference type="Proteomes" id="UP000277580">
    <property type="component" value="Unassembled WGS sequence"/>
</dbReference>
<gene>
    <name evidence="4" type="ORF">P167DRAFT_503403</name>
</gene>
<feature type="chain" id="PRO_5017992523" evidence="2">
    <location>
        <begin position="20"/>
        <end position="367"/>
    </location>
</feature>
<dbReference type="InterPro" id="IPR000073">
    <property type="entry name" value="AB_hydrolase_1"/>
</dbReference>
<protein>
    <submittedName>
        <fullName evidence="4">Alpha/beta-hydrolase</fullName>
    </submittedName>
</protein>
<dbReference type="Pfam" id="PF12697">
    <property type="entry name" value="Abhydrolase_6"/>
    <property type="match status" value="1"/>
</dbReference>
<dbReference type="PANTHER" id="PTHR43798:SF31">
    <property type="entry name" value="AB HYDROLASE SUPERFAMILY PROTEIN YCLE"/>
    <property type="match status" value="1"/>
</dbReference>
<keyword evidence="5" id="KW-1185">Reference proteome</keyword>
<dbReference type="InParanoid" id="A0A3N4KVM9"/>
<dbReference type="EMBL" id="ML119117">
    <property type="protein sequence ID" value="RPB14613.1"/>
    <property type="molecule type" value="Genomic_DNA"/>
</dbReference>
<evidence type="ECO:0000313" key="4">
    <source>
        <dbReference type="EMBL" id="RPB14613.1"/>
    </source>
</evidence>
<feature type="domain" description="AB hydrolase-1" evidence="3">
    <location>
        <begin position="97"/>
        <end position="272"/>
    </location>
</feature>
<accession>A0A3N4KVM9</accession>
<sequence length="367" mass="40609">MVHSSSIFLALASSALVTARICIDTDVCLKVTTQNAQFSFPTLKTNEQAADLQFQFALRDQEAVQPTGYETVTGNYTINARFCTPDTPGANSKTIQILTHGIGFDKNYWDPEVSRSNYSYVDTALAAGYSTFFYDRLGNGKSSKPNPNTHVQSFVELEILTQLTTFIREDAIGLGITPEKVIHVGHSYGSILSNRLAVDTPELSDGLILTGYGHNFKWMQASLVAWGFEIARLQDPVRFADFASEYITWATKWSNQFFFLKYPFFSTEALDYAEEEKGPVGLGTLWTIGMGDFVASGFEKPVLIITGQYDLPFCGGNCTGVLESSEPYFPNSTLSIVTHPDAGHGINLQFNAQDAYKTILDFLEENL</sequence>
<dbReference type="STRING" id="1392247.A0A3N4KVM9"/>